<dbReference type="SUPFAM" id="SSF56037">
    <property type="entry name" value="PheT/TilS domain"/>
    <property type="match status" value="1"/>
</dbReference>
<dbReference type="STRING" id="666685.R2APBS1_1022"/>
<name>M4NF19_9GAMM</name>
<comment type="catalytic activity">
    <reaction evidence="7 8">
        <text>cytidine(34) in tRNA(Ile2) + L-lysine + ATP = lysidine(34) in tRNA(Ile2) + AMP + diphosphate + H(+)</text>
        <dbReference type="Rhea" id="RHEA:43744"/>
        <dbReference type="Rhea" id="RHEA-COMP:10625"/>
        <dbReference type="Rhea" id="RHEA-COMP:10670"/>
        <dbReference type="ChEBI" id="CHEBI:15378"/>
        <dbReference type="ChEBI" id="CHEBI:30616"/>
        <dbReference type="ChEBI" id="CHEBI:32551"/>
        <dbReference type="ChEBI" id="CHEBI:33019"/>
        <dbReference type="ChEBI" id="CHEBI:82748"/>
        <dbReference type="ChEBI" id="CHEBI:83665"/>
        <dbReference type="ChEBI" id="CHEBI:456215"/>
        <dbReference type="EC" id="6.3.4.19"/>
    </reaction>
</comment>
<dbReference type="InterPro" id="IPR014729">
    <property type="entry name" value="Rossmann-like_a/b/a_fold"/>
</dbReference>
<dbReference type="EMBL" id="CP003470">
    <property type="protein sequence ID" value="AGG88178.1"/>
    <property type="molecule type" value="Genomic_DNA"/>
</dbReference>
<comment type="subcellular location">
    <subcellularLocation>
        <location evidence="1 8">Cytoplasm</location>
    </subcellularLocation>
</comment>
<dbReference type="HAMAP" id="MF_01161">
    <property type="entry name" value="tRNA_Ile_lys_synt"/>
    <property type="match status" value="1"/>
</dbReference>
<organism evidence="10 11">
    <name type="scientific">Rhodanobacter denitrificans</name>
    <dbReference type="NCBI Taxonomy" id="666685"/>
    <lineage>
        <taxon>Bacteria</taxon>
        <taxon>Pseudomonadati</taxon>
        <taxon>Pseudomonadota</taxon>
        <taxon>Gammaproteobacteria</taxon>
        <taxon>Lysobacterales</taxon>
        <taxon>Rhodanobacteraceae</taxon>
        <taxon>Rhodanobacter</taxon>
    </lineage>
</organism>
<dbReference type="GO" id="GO:0006400">
    <property type="term" value="P:tRNA modification"/>
    <property type="evidence" value="ECO:0007669"/>
    <property type="project" value="UniProtKB-UniRule"/>
</dbReference>
<dbReference type="Pfam" id="PF11734">
    <property type="entry name" value="TilS_C"/>
    <property type="match status" value="1"/>
</dbReference>
<evidence type="ECO:0000256" key="5">
    <source>
        <dbReference type="ARBA" id="ARBA00022741"/>
    </source>
</evidence>
<evidence type="ECO:0000259" key="9">
    <source>
        <dbReference type="SMART" id="SM00977"/>
    </source>
</evidence>
<dbReference type="CDD" id="cd01992">
    <property type="entry name" value="TilS_N"/>
    <property type="match status" value="1"/>
</dbReference>
<keyword evidence="3 8" id="KW-0436">Ligase</keyword>
<dbReference type="SMART" id="SM00977">
    <property type="entry name" value="TilS_C"/>
    <property type="match status" value="1"/>
</dbReference>
<keyword evidence="6 8" id="KW-0067">ATP-binding</keyword>
<feature type="binding site" evidence="8">
    <location>
        <begin position="27"/>
        <end position="32"/>
    </location>
    <ligand>
        <name>ATP</name>
        <dbReference type="ChEBI" id="CHEBI:30616"/>
    </ligand>
</feature>
<dbReference type="Gene3D" id="3.40.50.620">
    <property type="entry name" value="HUPs"/>
    <property type="match status" value="1"/>
</dbReference>
<dbReference type="Gene3D" id="1.20.59.20">
    <property type="match status" value="1"/>
</dbReference>
<evidence type="ECO:0000256" key="3">
    <source>
        <dbReference type="ARBA" id="ARBA00022598"/>
    </source>
</evidence>
<sequence length="434" mass="47721">MNEPLHQHLQAALASMPLPAGLCVAFSGGPDSSALLHALAQLPAARMHGLRALHVDHALHPDSAAWAAHCERFCAALDVPCEVLRVRVDGDTGLGVEAAARDARYAALAMQLREGDCLLLGHHRDDQAETVLLKLLRGAGPEGLGGMRALRPFGRGQLWRPLLALSRRQLRDYVAAHRLECIDDPSNADTRLARNQLRQEILPRLARHWPQAVDSILHSAALCRAAADALQAHWLAAFDALHDAASGSLDALGWLALAPALREPLLDHWLHARGLRAPGKAQRRQIERQCGARAGQLPCVRWAGTELHIWKGRLWALPPGRAVDAGWQVRWRGEPLALPDGGELTLAIEDTRLAEPLLVRLRRGGERIKPDGDAHTRELRDLFQQAQLPPWRRHACPLLYADDELVAVADRWISARGAAIFRQAGTSPRWRAGR</sequence>
<dbReference type="SUPFAM" id="SSF82829">
    <property type="entry name" value="MesJ substrate recognition domain-like"/>
    <property type="match status" value="1"/>
</dbReference>
<protein>
    <recommendedName>
        <fullName evidence="8">tRNA(Ile)-lysidine synthase</fullName>
        <ecNumber evidence="8">6.3.4.19</ecNumber>
    </recommendedName>
    <alternativeName>
        <fullName evidence="8">tRNA(Ile)-2-lysyl-cytidine synthase</fullName>
    </alternativeName>
    <alternativeName>
        <fullName evidence="8">tRNA(Ile)-lysidine synthetase</fullName>
    </alternativeName>
</protein>
<comment type="domain">
    <text evidence="8">The N-terminal region contains the highly conserved SGGXDS motif, predicted to be a P-loop motif involved in ATP binding.</text>
</comment>
<dbReference type="GO" id="GO:0005524">
    <property type="term" value="F:ATP binding"/>
    <property type="evidence" value="ECO:0007669"/>
    <property type="project" value="UniProtKB-UniRule"/>
</dbReference>
<dbReference type="Pfam" id="PF09179">
    <property type="entry name" value="TilS"/>
    <property type="match status" value="1"/>
</dbReference>
<dbReference type="GO" id="GO:0005737">
    <property type="term" value="C:cytoplasm"/>
    <property type="evidence" value="ECO:0007669"/>
    <property type="project" value="UniProtKB-SubCell"/>
</dbReference>
<comment type="similarity">
    <text evidence="8">Belongs to the tRNA(Ile)-lysidine synthase family.</text>
</comment>
<dbReference type="InterPro" id="IPR011063">
    <property type="entry name" value="TilS/TtcA_N"/>
</dbReference>
<proteinExistence type="inferred from homology"/>
<evidence type="ECO:0000256" key="8">
    <source>
        <dbReference type="HAMAP-Rule" id="MF_01161"/>
    </source>
</evidence>
<dbReference type="eggNOG" id="COG0037">
    <property type="taxonomic scope" value="Bacteria"/>
</dbReference>
<dbReference type="InterPro" id="IPR012795">
    <property type="entry name" value="tRNA_Ile_lys_synt_N"/>
</dbReference>
<reference evidence="10 11" key="1">
    <citation type="submission" date="2012-04" db="EMBL/GenBank/DDBJ databases">
        <title>Complete genome of Rhodanobacter sp. 2APBS1.</title>
        <authorList>
            <consortium name="US DOE Joint Genome Institute"/>
            <person name="Huntemann M."/>
            <person name="Wei C.-L."/>
            <person name="Han J."/>
            <person name="Detter J.C."/>
            <person name="Han C."/>
            <person name="Tapia R."/>
            <person name="Munk A.C.C."/>
            <person name="Chen A."/>
            <person name="Krypides N."/>
            <person name="Mavromatis K."/>
            <person name="Markowitz V."/>
            <person name="Szeto E."/>
            <person name="Ivanova N."/>
            <person name="Mikhailova N."/>
            <person name="Ovchinnikova G."/>
            <person name="Pagani I."/>
            <person name="Pati A."/>
            <person name="Goodwin L."/>
            <person name="Peters L."/>
            <person name="Pitluck S."/>
            <person name="Woyke T."/>
            <person name="Prakash O."/>
            <person name="Elkins J."/>
            <person name="Brown S."/>
            <person name="Palumbo A."/>
            <person name="Hemme C."/>
            <person name="Zhou J."/>
            <person name="Watson D."/>
            <person name="Jardine P."/>
            <person name="Kostka J."/>
            <person name="Green S."/>
        </authorList>
    </citation>
    <scope>NUCLEOTIDE SEQUENCE [LARGE SCALE GENOMIC DNA]</scope>
    <source>
        <strain evidence="10 11">2APBS1</strain>
    </source>
</reference>
<dbReference type="Proteomes" id="UP000011859">
    <property type="component" value="Chromosome"/>
</dbReference>
<evidence type="ECO:0000256" key="1">
    <source>
        <dbReference type="ARBA" id="ARBA00004496"/>
    </source>
</evidence>
<keyword evidence="2 8" id="KW-0963">Cytoplasm</keyword>
<feature type="domain" description="Lysidine-tRNA(Ile) synthetase C-terminal" evidence="9">
    <location>
        <begin position="357"/>
        <end position="430"/>
    </location>
</feature>
<dbReference type="KEGG" id="rhd:R2APBS1_1022"/>
<keyword evidence="5 8" id="KW-0547">Nucleotide-binding</keyword>
<dbReference type="NCBIfam" id="TIGR02433">
    <property type="entry name" value="lysidine_TilS_C"/>
    <property type="match status" value="1"/>
</dbReference>
<dbReference type="InterPro" id="IPR012094">
    <property type="entry name" value="tRNA_Ile_lys_synt"/>
</dbReference>
<dbReference type="InterPro" id="IPR015262">
    <property type="entry name" value="tRNA_Ile_lys_synt_subst-bd"/>
</dbReference>
<dbReference type="PANTHER" id="PTHR43033">
    <property type="entry name" value="TRNA(ILE)-LYSIDINE SYNTHASE-RELATED"/>
    <property type="match status" value="1"/>
</dbReference>
<dbReference type="PANTHER" id="PTHR43033:SF1">
    <property type="entry name" value="TRNA(ILE)-LYSIDINE SYNTHASE-RELATED"/>
    <property type="match status" value="1"/>
</dbReference>
<evidence type="ECO:0000313" key="10">
    <source>
        <dbReference type="EMBL" id="AGG88178.1"/>
    </source>
</evidence>
<dbReference type="NCBIfam" id="TIGR02432">
    <property type="entry name" value="lysidine_TilS_N"/>
    <property type="match status" value="1"/>
</dbReference>
<evidence type="ECO:0000313" key="11">
    <source>
        <dbReference type="Proteomes" id="UP000011859"/>
    </source>
</evidence>
<evidence type="ECO:0000256" key="7">
    <source>
        <dbReference type="ARBA" id="ARBA00048539"/>
    </source>
</evidence>
<dbReference type="OrthoDB" id="9807403at2"/>
<dbReference type="InterPro" id="IPR012796">
    <property type="entry name" value="Lysidine-tRNA-synth_C"/>
</dbReference>
<comment type="function">
    <text evidence="8">Ligates lysine onto the cytidine present at position 34 of the AUA codon-specific tRNA(Ile) that contains the anticodon CAU, in an ATP-dependent manner. Cytidine is converted to lysidine, thus changing the amino acid specificity of the tRNA from methionine to isoleucine.</text>
</comment>
<dbReference type="Pfam" id="PF01171">
    <property type="entry name" value="ATP_bind_3"/>
    <property type="match status" value="1"/>
</dbReference>
<dbReference type="AlphaFoldDB" id="M4NF19"/>
<dbReference type="GO" id="GO:0032267">
    <property type="term" value="F:tRNA(Ile)-lysidine synthase activity"/>
    <property type="evidence" value="ECO:0007669"/>
    <property type="project" value="UniProtKB-EC"/>
</dbReference>
<evidence type="ECO:0000256" key="2">
    <source>
        <dbReference type="ARBA" id="ARBA00022490"/>
    </source>
</evidence>
<dbReference type="SUPFAM" id="SSF52402">
    <property type="entry name" value="Adenine nucleotide alpha hydrolases-like"/>
    <property type="match status" value="1"/>
</dbReference>
<gene>
    <name evidence="8" type="primary">tilS</name>
    <name evidence="10" type="ORF">R2APBS1_1022</name>
</gene>
<keyword evidence="11" id="KW-1185">Reference proteome</keyword>
<dbReference type="EC" id="6.3.4.19" evidence="8"/>
<dbReference type="RefSeq" id="WP_015447097.1">
    <property type="nucleotide sequence ID" value="NC_020541.1"/>
</dbReference>
<accession>M4NF19</accession>
<evidence type="ECO:0000256" key="4">
    <source>
        <dbReference type="ARBA" id="ARBA00022694"/>
    </source>
</evidence>
<evidence type="ECO:0000256" key="6">
    <source>
        <dbReference type="ARBA" id="ARBA00022840"/>
    </source>
</evidence>
<dbReference type="HOGENOM" id="CLU_018869_2_0_6"/>
<keyword evidence="4 8" id="KW-0819">tRNA processing</keyword>